<evidence type="ECO:0000256" key="2">
    <source>
        <dbReference type="ARBA" id="ARBA00010543"/>
    </source>
</evidence>
<dbReference type="OrthoDB" id="10253098at2759"/>
<dbReference type="GO" id="GO:0004402">
    <property type="term" value="F:histone acetyltransferase activity"/>
    <property type="evidence" value="ECO:0007669"/>
    <property type="project" value="UniProtKB-UniRule"/>
</dbReference>
<evidence type="ECO:0000256" key="1">
    <source>
        <dbReference type="ARBA" id="ARBA00004123"/>
    </source>
</evidence>
<evidence type="ECO:0000256" key="3">
    <source>
        <dbReference type="ARBA" id="ARBA00013184"/>
    </source>
</evidence>
<evidence type="ECO:0000256" key="11">
    <source>
        <dbReference type="PIRSR" id="PIRSR038084-2"/>
    </source>
</evidence>
<dbReference type="KEGG" id="fas:105268967"/>
<keyword evidence="16" id="KW-1185">Reference proteome</keyword>
<evidence type="ECO:0000259" key="14">
    <source>
        <dbReference type="Pfam" id="PF10394"/>
    </source>
</evidence>
<feature type="coiled-coil region" evidence="13">
    <location>
        <begin position="312"/>
        <end position="409"/>
    </location>
</feature>
<feature type="region of interest" description="Interaction with histone H4 N-terminus" evidence="11">
    <location>
        <begin position="212"/>
        <end position="214"/>
    </location>
</feature>
<feature type="domain" description="Histone acetyltransferase type B catalytic subunit C-terminal" evidence="15">
    <location>
        <begin position="273"/>
        <end position="324"/>
    </location>
</feature>
<evidence type="ECO:0000256" key="4">
    <source>
        <dbReference type="ARBA" id="ARBA00021268"/>
    </source>
</evidence>
<evidence type="ECO:0000313" key="17">
    <source>
        <dbReference type="RefSeq" id="XP_011307205.1"/>
    </source>
</evidence>
<protein>
    <recommendedName>
        <fullName evidence="4 9">Histone acetyltransferase type B catalytic subunit</fullName>
        <ecNumber evidence="3 9">2.3.1.48</ecNumber>
    </recommendedName>
</protein>
<feature type="domain" description="Histone acetyl transferase HAT1 N-terminal" evidence="14">
    <location>
        <begin position="12"/>
        <end position="173"/>
    </location>
</feature>
<feature type="site" description="Interaction with histone H4 N-terminus" evidence="12">
    <location>
        <position position="185"/>
    </location>
</feature>
<evidence type="ECO:0000256" key="12">
    <source>
        <dbReference type="PIRSR" id="PIRSR038084-3"/>
    </source>
</evidence>
<feature type="region of interest" description="Interaction with histone H4 N-terminus" evidence="11">
    <location>
        <begin position="49"/>
        <end position="51"/>
    </location>
</feature>
<dbReference type="GO" id="GO:0031509">
    <property type="term" value="P:subtelomeric heterochromatin formation"/>
    <property type="evidence" value="ECO:0007669"/>
    <property type="project" value="InterPro"/>
</dbReference>
<evidence type="ECO:0000256" key="10">
    <source>
        <dbReference type="PIRSR" id="PIRSR038084-1"/>
    </source>
</evidence>
<dbReference type="InterPro" id="IPR048776">
    <property type="entry name" value="HAT1_C"/>
</dbReference>
<dbReference type="GO" id="GO:0000781">
    <property type="term" value="C:chromosome, telomeric region"/>
    <property type="evidence" value="ECO:0007669"/>
    <property type="project" value="GOC"/>
</dbReference>
<evidence type="ECO:0000259" key="15">
    <source>
        <dbReference type="Pfam" id="PF21183"/>
    </source>
</evidence>
<dbReference type="Proteomes" id="UP000694866">
    <property type="component" value="Unplaced"/>
</dbReference>
<dbReference type="InterPro" id="IPR019467">
    <property type="entry name" value="Hat1_N"/>
</dbReference>
<proteinExistence type="inferred from homology"/>
<comment type="similarity">
    <text evidence="2 9">Belongs to the HAT1 family.</text>
</comment>
<name>A0A9R1TD78_9HYME</name>
<comment type="catalytic activity">
    <reaction evidence="8 9">
        <text>L-lysyl-[protein] + acetyl-CoA = N(6)-acetyl-L-lysyl-[protein] + CoA + H(+)</text>
        <dbReference type="Rhea" id="RHEA:45948"/>
        <dbReference type="Rhea" id="RHEA-COMP:9752"/>
        <dbReference type="Rhea" id="RHEA-COMP:10731"/>
        <dbReference type="ChEBI" id="CHEBI:15378"/>
        <dbReference type="ChEBI" id="CHEBI:29969"/>
        <dbReference type="ChEBI" id="CHEBI:57287"/>
        <dbReference type="ChEBI" id="CHEBI:57288"/>
        <dbReference type="ChEBI" id="CHEBI:61930"/>
        <dbReference type="EC" id="2.3.1.48"/>
    </reaction>
</comment>
<evidence type="ECO:0000256" key="13">
    <source>
        <dbReference type="SAM" id="Coils"/>
    </source>
</evidence>
<evidence type="ECO:0000256" key="5">
    <source>
        <dbReference type="ARBA" id="ARBA00022679"/>
    </source>
</evidence>
<dbReference type="CTD" id="8520"/>
<dbReference type="FunFam" id="1.10.10.390:FF:000001">
    <property type="entry name" value="Histone acetyltransferase type B catalytic subunit"/>
    <property type="match status" value="1"/>
</dbReference>
<dbReference type="InterPro" id="IPR016181">
    <property type="entry name" value="Acyl_CoA_acyltransferase"/>
</dbReference>
<keyword evidence="13" id="KW-0175">Coiled coil</keyword>
<dbReference type="GeneID" id="105268967"/>
<dbReference type="InterPro" id="IPR017380">
    <property type="entry name" value="Hist_AcTrfase_B-typ_cat-su"/>
</dbReference>
<dbReference type="EC" id="2.3.1.48" evidence="3 9"/>
<dbReference type="Gene3D" id="3.90.360.10">
    <property type="entry name" value="Histone acetyl transferase 1 (HAT1), N-terminal domain"/>
    <property type="match status" value="1"/>
</dbReference>
<dbReference type="RefSeq" id="XP_011307205.1">
    <property type="nucleotide sequence ID" value="XM_011308903.1"/>
</dbReference>
<dbReference type="InterPro" id="IPR037113">
    <property type="entry name" value="Hat1_N_sf"/>
</dbReference>
<keyword evidence="5 9" id="KW-0808">Transferase</keyword>
<dbReference type="Pfam" id="PF21183">
    <property type="entry name" value="HAT1_C"/>
    <property type="match status" value="1"/>
</dbReference>
<comment type="subcellular location">
    <subcellularLocation>
        <location evidence="1">Nucleus</location>
    </subcellularLocation>
</comment>
<evidence type="ECO:0000313" key="16">
    <source>
        <dbReference type="Proteomes" id="UP000694866"/>
    </source>
</evidence>
<dbReference type="GO" id="GO:0005634">
    <property type="term" value="C:nucleus"/>
    <property type="evidence" value="ECO:0007669"/>
    <property type="project" value="UniProtKB-SubCell"/>
</dbReference>
<dbReference type="Pfam" id="PF10394">
    <property type="entry name" value="Hat1_N"/>
    <property type="match status" value="1"/>
</dbReference>
<accession>A0A9R1TD78</accession>
<feature type="active site" description="Proton donor/acceptor" evidence="10">
    <location>
        <position position="263"/>
    </location>
</feature>
<keyword evidence="7 9" id="KW-0012">Acyltransferase</keyword>
<evidence type="ECO:0000256" key="7">
    <source>
        <dbReference type="ARBA" id="ARBA00023315"/>
    </source>
</evidence>
<dbReference type="GO" id="GO:0042393">
    <property type="term" value="F:histone binding"/>
    <property type="evidence" value="ECO:0007669"/>
    <property type="project" value="InterPro"/>
</dbReference>
<organism evidence="16 17">
    <name type="scientific">Fopius arisanus</name>
    <dbReference type="NCBI Taxonomy" id="64838"/>
    <lineage>
        <taxon>Eukaryota</taxon>
        <taxon>Metazoa</taxon>
        <taxon>Ecdysozoa</taxon>
        <taxon>Arthropoda</taxon>
        <taxon>Hexapoda</taxon>
        <taxon>Insecta</taxon>
        <taxon>Pterygota</taxon>
        <taxon>Neoptera</taxon>
        <taxon>Endopterygota</taxon>
        <taxon>Hymenoptera</taxon>
        <taxon>Apocrita</taxon>
        <taxon>Ichneumonoidea</taxon>
        <taxon>Braconidae</taxon>
        <taxon>Opiinae</taxon>
        <taxon>Fopius</taxon>
    </lineage>
</organism>
<sequence length="409" mass="48425">MDEAVEARLKAYVIDSNDALEFKLARSEEDLENEETSFSPEMSHQVFGDSETIFGYKDLKVKLYYSAGWLETYLGMTYSEKLQKGVYEGVEPDDVLGKMTDKLPPNVHDNLDSFVKTLVKDDNFRPAGELLHSFSVNDNEQVRHFEVYKADMSCKDFREYHDRLQTFILWYIDAASFIDVDDDQWHYFNMYEKYASASGNPRYGTIGFATVYQYYAYPHHTRPRIAQVLILPPFQKMGLCAHLLKAIYRQYIGRNEVKDITVEDPAVSFQRVRDYVDAMNCMTLPSFSRDLLMHNFNKEMANEAREKFKINKRQARRIYEILRLKMTDLTNEQEYREYRLAVKRRLNIPYKRELHDLRKLESALRNLDKKGNVAIPPAEQRIQTLEKEYRALEEDYKRVIRRIEEESEQ</sequence>
<dbReference type="InterPro" id="IPR013523">
    <property type="entry name" value="Hist_AcTrfase_HAT1_C"/>
</dbReference>
<dbReference type="SUPFAM" id="SSF55729">
    <property type="entry name" value="Acyl-CoA N-acyltransferases (Nat)"/>
    <property type="match status" value="1"/>
</dbReference>
<dbReference type="PANTHER" id="PTHR12046">
    <property type="entry name" value="HISTONE ACETYLTRANSFERASE TYPE B CATALYTIC SUBUNIT"/>
    <property type="match status" value="1"/>
</dbReference>
<keyword evidence="6" id="KW-0539">Nucleus</keyword>
<dbReference type="Gene3D" id="1.10.10.390">
    <property type="match status" value="1"/>
</dbReference>
<evidence type="ECO:0000256" key="6">
    <source>
        <dbReference type="ARBA" id="ARBA00023242"/>
    </source>
</evidence>
<evidence type="ECO:0000256" key="8">
    <source>
        <dbReference type="ARBA" id="ARBA00048017"/>
    </source>
</evidence>
<dbReference type="AlphaFoldDB" id="A0A9R1TD78"/>
<dbReference type="Gene3D" id="3.40.630.30">
    <property type="match status" value="1"/>
</dbReference>
<reference evidence="17" key="1">
    <citation type="submission" date="2025-08" db="UniProtKB">
        <authorList>
            <consortium name="RefSeq"/>
        </authorList>
    </citation>
    <scope>IDENTIFICATION</scope>
    <source>
        <strain evidence="17">USDA-PBARC FA_bdor</strain>
        <tissue evidence="17">Whole organism</tissue>
    </source>
</reference>
<dbReference type="PIRSF" id="PIRSF038084">
    <property type="entry name" value="HAT-B_cat"/>
    <property type="match status" value="1"/>
</dbReference>
<evidence type="ECO:0000256" key="9">
    <source>
        <dbReference type="PIRNR" id="PIRNR038084"/>
    </source>
</evidence>
<gene>
    <name evidence="17" type="primary">Hat1</name>
</gene>